<evidence type="ECO:0000259" key="3">
    <source>
        <dbReference type="SMART" id="SM00849"/>
    </source>
</evidence>
<dbReference type="PANTHER" id="PTHR43546:SF3">
    <property type="entry name" value="UPF0173 METAL-DEPENDENT HYDROLASE MJ1163"/>
    <property type="match status" value="1"/>
</dbReference>
<evidence type="ECO:0000313" key="5">
    <source>
        <dbReference type="Proteomes" id="UP001157946"/>
    </source>
</evidence>
<dbReference type="RefSeq" id="WP_284723911.1">
    <property type="nucleotide sequence ID" value="NZ_FXTU01000001.1"/>
</dbReference>
<evidence type="ECO:0000256" key="1">
    <source>
        <dbReference type="ARBA" id="ARBA00022801"/>
    </source>
</evidence>
<evidence type="ECO:0000256" key="2">
    <source>
        <dbReference type="HAMAP-Rule" id="MF_00457"/>
    </source>
</evidence>
<accession>A0AA45WJP9</accession>
<comment type="caution">
    <text evidence="4">The sequence shown here is derived from an EMBL/GenBank/DDBJ whole genome shotgun (WGS) entry which is preliminary data.</text>
</comment>
<feature type="domain" description="Metallo-beta-lactamase" evidence="3">
    <location>
        <begin position="7"/>
        <end position="190"/>
    </location>
</feature>
<evidence type="ECO:0000313" key="4">
    <source>
        <dbReference type="EMBL" id="SMP03825.1"/>
    </source>
</evidence>
<dbReference type="InterPro" id="IPR050114">
    <property type="entry name" value="UPF0173_UPF0282_UlaG_hydrolase"/>
</dbReference>
<dbReference type="PANTHER" id="PTHR43546">
    <property type="entry name" value="UPF0173 METAL-DEPENDENT HYDROLASE MJ1163-RELATED"/>
    <property type="match status" value="1"/>
</dbReference>
<dbReference type="InterPro" id="IPR022877">
    <property type="entry name" value="UPF0173"/>
</dbReference>
<dbReference type="GO" id="GO:0016787">
    <property type="term" value="F:hydrolase activity"/>
    <property type="evidence" value="ECO:0007669"/>
    <property type="project" value="UniProtKB-UniRule"/>
</dbReference>
<protein>
    <recommendedName>
        <fullName evidence="2">UPF0173 metal-dependent hydrolase SAMN06265361_101485</fullName>
    </recommendedName>
</protein>
<dbReference type="Pfam" id="PF12706">
    <property type="entry name" value="Lactamase_B_2"/>
    <property type="match status" value="1"/>
</dbReference>
<dbReference type="InterPro" id="IPR001279">
    <property type="entry name" value="Metallo-B-lactamas"/>
</dbReference>
<keyword evidence="1 2" id="KW-0378">Hydrolase</keyword>
<keyword evidence="5" id="KW-1185">Reference proteome</keyword>
<organism evidence="4 5">
    <name type="scientific">Laceyella tengchongensis</name>
    <dbReference type="NCBI Taxonomy" id="574699"/>
    <lineage>
        <taxon>Bacteria</taxon>
        <taxon>Bacillati</taxon>
        <taxon>Bacillota</taxon>
        <taxon>Bacilli</taxon>
        <taxon>Bacillales</taxon>
        <taxon>Thermoactinomycetaceae</taxon>
        <taxon>Laceyella</taxon>
    </lineage>
</organism>
<dbReference type="HAMAP" id="MF_00457">
    <property type="entry name" value="UPF0173"/>
    <property type="match status" value="1"/>
</dbReference>
<sequence length="226" mass="24337">MKVTFHGHSCFEIEHRGTRLLIDPFITGNPQAKVKAEELNPDYILVTHGHGDHVGDTVAIAKRTGATVIAAHELSVWLGKQGVKAHGMALGGGHAFPFGHVKMVLALHGSGYEADDQIVYMGPAAGFVLTLDGTTIYHAGDTALFSDMKLIGRKPIDLAMLPIGDNFTMGPDDALLAAEWLGAKRVIPMHYNTFPLIEQDGEHFIKQLAEKGIEGHALAPGQSFEL</sequence>
<gene>
    <name evidence="4" type="ORF">SAMN06265361_101485</name>
</gene>
<dbReference type="SMART" id="SM00849">
    <property type="entry name" value="Lactamase_B"/>
    <property type="match status" value="1"/>
</dbReference>
<dbReference type="NCBIfam" id="NF001911">
    <property type="entry name" value="PRK00685.1"/>
    <property type="match status" value="1"/>
</dbReference>
<dbReference type="InterPro" id="IPR036866">
    <property type="entry name" value="RibonucZ/Hydroxyglut_hydro"/>
</dbReference>
<dbReference type="AlphaFoldDB" id="A0AA45WJP9"/>
<dbReference type="Proteomes" id="UP001157946">
    <property type="component" value="Unassembled WGS sequence"/>
</dbReference>
<name>A0AA45WJP9_9BACL</name>
<dbReference type="SUPFAM" id="SSF56281">
    <property type="entry name" value="Metallo-hydrolase/oxidoreductase"/>
    <property type="match status" value="1"/>
</dbReference>
<dbReference type="EMBL" id="FXTU01000001">
    <property type="protein sequence ID" value="SMP03825.1"/>
    <property type="molecule type" value="Genomic_DNA"/>
</dbReference>
<comment type="similarity">
    <text evidence="2">Belongs to the UPF0173 family.</text>
</comment>
<reference evidence="4" key="1">
    <citation type="submission" date="2017-05" db="EMBL/GenBank/DDBJ databases">
        <authorList>
            <person name="Varghese N."/>
            <person name="Submissions S."/>
        </authorList>
    </citation>
    <scope>NUCLEOTIDE SEQUENCE</scope>
    <source>
        <strain evidence="4">DSM 45262</strain>
    </source>
</reference>
<dbReference type="Gene3D" id="3.60.15.10">
    <property type="entry name" value="Ribonuclease Z/Hydroxyacylglutathione hydrolase-like"/>
    <property type="match status" value="1"/>
</dbReference>
<proteinExistence type="inferred from homology"/>